<keyword evidence="1" id="KW-0833">Ubl conjugation pathway</keyword>
<feature type="region of interest" description="Disordered" evidence="2">
    <location>
        <begin position="500"/>
        <end position="521"/>
    </location>
</feature>
<evidence type="ECO:0000259" key="4">
    <source>
        <dbReference type="PROSITE" id="PS50053"/>
    </source>
</evidence>
<gene>
    <name evidence="5" type="ORF">RJ639_021354</name>
</gene>
<dbReference type="PROSITE" id="PS50053">
    <property type="entry name" value="UBIQUITIN_2"/>
    <property type="match status" value="1"/>
</dbReference>
<dbReference type="InterPro" id="IPR029071">
    <property type="entry name" value="Ubiquitin-like_domsf"/>
</dbReference>
<feature type="compositionally biased region" description="Polar residues" evidence="2">
    <location>
        <begin position="570"/>
        <end position="597"/>
    </location>
</feature>
<dbReference type="PROSITE" id="PS50033">
    <property type="entry name" value="UBX"/>
    <property type="match status" value="1"/>
</dbReference>
<dbReference type="InterPro" id="IPR000626">
    <property type="entry name" value="Ubiquitin-like_dom"/>
</dbReference>
<dbReference type="EMBL" id="JAVXUP010002770">
    <property type="protein sequence ID" value="KAK3001507.1"/>
    <property type="molecule type" value="Genomic_DNA"/>
</dbReference>
<dbReference type="PANTHER" id="PTHR47770:SF1">
    <property type="entry name" value="PLANT UBX DOMAIN-CONTAINING PROTEIN 11"/>
    <property type="match status" value="1"/>
</dbReference>
<accession>A0AA88V4G0</accession>
<dbReference type="PANTHER" id="PTHR47770">
    <property type="entry name" value="PLANT UBX DOMAIN-CONTAINING PROTEIN 11"/>
    <property type="match status" value="1"/>
</dbReference>
<dbReference type="Proteomes" id="UP001188597">
    <property type="component" value="Unassembled WGS sequence"/>
</dbReference>
<feature type="compositionally biased region" description="Basic and acidic residues" evidence="2">
    <location>
        <begin position="614"/>
        <end position="625"/>
    </location>
</feature>
<name>A0AA88V4G0_9ASTE</name>
<dbReference type="AlphaFoldDB" id="A0AA88V4G0"/>
<protein>
    <recommendedName>
        <fullName evidence="7">UBX domain-containing protein</fullName>
    </recommendedName>
</protein>
<reference evidence="5" key="1">
    <citation type="submission" date="2022-12" db="EMBL/GenBank/DDBJ databases">
        <title>Draft genome assemblies for two species of Escallonia (Escalloniales).</title>
        <authorList>
            <person name="Chanderbali A."/>
            <person name="Dervinis C."/>
            <person name="Anghel I."/>
            <person name="Soltis D."/>
            <person name="Soltis P."/>
            <person name="Zapata F."/>
        </authorList>
    </citation>
    <scope>NUCLEOTIDE SEQUENCE</scope>
    <source>
        <strain evidence="5">UCBG64.0493</strain>
        <tissue evidence="5">Leaf</tissue>
    </source>
</reference>
<evidence type="ECO:0000313" key="5">
    <source>
        <dbReference type="EMBL" id="KAK3001507.1"/>
    </source>
</evidence>
<comment type="caution">
    <text evidence="5">The sequence shown here is derived from an EMBL/GenBank/DDBJ whole genome shotgun (WGS) entry which is preliminary data.</text>
</comment>
<feature type="domain" description="Ubiquitin-like" evidence="4">
    <location>
        <begin position="417"/>
        <end position="497"/>
    </location>
</feature>
<feature type="region of interest" description="Disordered" evidence="2">
    <location>
        <begin position="570"/>
        <end position="644"/>
    </location>
</feature>
<evidence type="ECO:0000313" key="6">
    <source>
        <dbReference type="Proteomes" id="UP001188597"/>
    </source>
</evidence>
<dbReference type="Pfam" id="PF00789">
    <property type="entry name" value="UBX"/>
    <property type="match status" value="1"/>
</dbReference>
<proteinExistence type="predicted"/>
<feature type="compositionally biased region" description="Low complexity" evidence="2">
    <location>
        <begin position="501"/>
        <end position="521"/>
    </location>
</feature>
<dbReference type="InterPro" id="IPR001012">
    <property type="entry name" value="UBX_dom"/>
</dbReference>
<evidence type="ECO:0000256" key="2">
    <source>
        <dbReference type="SAM" id="MobiDB-lite"/>
    </source>
</evidence>
<evidence type="ECO:0000256" key="1">
    <source>
        <dbReference type="ARBA" id="ARBA00022786"/>
    </source>
</evidence>
<dbReference type="SUPFAM" id="SSF54236">
    <property type="entry name" value="Ubiquitin-like"/>
    <property type="match status" value="1"/>
</dbReference>
<evidence type="ECO:0000259" key="3">
    <source>
        <dbReference type="PROSITE" id="PS50033"/>
    </source>
</evidence>
<feature type="domain" description="UBX" evidence="3">
    <location>
        <begin position="412"/>
        <end position="490"/>
    </location>
</feature>
<dbReference type="CDD" id="cd01767">
    <property type="entry name" value="UBX"/>
    <property type="match status" value="1"/>
</dbReference>
<dbReference type="SMART" id="SM00166">
    <property type="entry name" value="UBX"/>
    <property type="match status" value="1"/>
</dbReference>
<organism evidence="5 6">
    <name type="scientific">Escallonia herrerae</name>
    <dbReference type="NCBI Taxonomy" id="1293975"/>
    <lineage>
        <taxon>Eukaryota</taxon>
        <taxon>Viridiplantae</taxon>
        <taxon>Streptophyta</taxon>
        <taxon>Embryophyta</taxon>
        <taxon>Tracheophyta</taxon>
        <taxon>Spermatophyta</taxon>
        <taxon>Magnoliopsida</taxon>
        <taxon>eudicotyledons</taxon>
        <taxon>Gunneridae</taxon>
        <taxon>Pentapetalae</taxon>
        <taxon>asterids</taxon>
        <taxon>campanulids</taxon>
        <taxon>Escalloniales</taxon>
        <taxon>Escalloniaceae</taxon>
        <taxon>Escallonia</taxon>
    </lineage>
</organism>
<dbReference type="Gene3D" id="3.10.20.90">
    <property type="entry name" value="Phosphatidylinositol 3-kinase Catalytic Subunit, Chain A, domain 1"/>
    <property type="match status" value="1"/>
</dbReference>
<sequence length="644" mass="71136">MNWRWKEGDGAQRHSLWEDLREVQDKRLLWCCIGGDFEFDYVVTNSRIVVLTDSQIINYDSVLFYRLLIQKTDKRPRLEGSANDGTLDKDLVWLKRPFDEEGISLTVQSYFGDKSSGLDAVCGLKVNLGKSDPTPSRKVPDIDSFAAICGLCAPSGTGVCLGIRNLELFNMALLAKWLGRFEADTYSIWRNVRACKYRGVLHPMAVACGRELEMVGTSSQGFVTAEILASSLEKAWLSLHIQETTATFLTAALASKNSEQLASQTANAAILEQGSSSSSSVPSTSTDKHINYSEATTLENPDVVKENKHCEHGVEEIRSKFCDEISPSSSELESGDIEQVLQATSLTDMVNESLNQMKIALDGTEVEDKCTVREDNLDVVGQHSGGNLEFQVIPTEASETAKDEKTEVSEIEKADVIHLNLRLPEGASLQERFSIMSTLRKVKDYVDENQESDVGLYDIAIPYPRKVFHDEDLSRTLSDLGLSNRQALIVVPRIRAFGQNKSKSSSHKQASSTSSVDSVNRSSDGYLSFMKRIMSYVNPLSYFGGSASSSDSMQESQSSMWQYSSNPALQHNLRSSGRNPVFSSNQSDTHATGGNNSKSRKQASPGFGSNIHTLKHDEEDSRFSDRNAFWNGNSTQYGGDTDGK</sequence>
<keyword evidence="6" id="KW-1185">Reference proteome</keyword>
<evidence type="ECO:0008006" key="7">
    <source>
        <dbReference type="Google" id="ProtNLM"/>
    </source>
</evidence>